<dbReference type="EMBL" id="JARKIB010000180">
    <property type="protein sequence ID" value="KAJ7727414.1"/>
    <property type="molecule type" value="Genomic_DNA"/>
</dbReference>
<reference evidence="1" key="1">
    <citation type="submission" date="2023-03" db="EMBL/GenBank/DDBJ databases">
        <title>Massive genome expansion in bonnet fungi (Mycena s.s.) driven by repeated elements and novel gene families across ecological guilds.</title>
        <authorList>
            <consortium name="Lawrence Berkeley National Laboratory"/>
            <person name="Harder C.B."/>
            <person name="Miyauchi S."/>
            <person name="Viragh M."/>
            <person name="Kuo A."/>
            <person name="Thoen E."/>
            <person name="Andreopoulos B."/>
            <person name="Lu D."/>
            <person name="Skrede I."/>
            <person name="Drula E."/>
            <person name="Henrissat B."/>
            <person name="Morin E."/>
            <person name="Kohler A."/>
            <person name="Barry K."/>
            <person name="LaButti K."/>
            <person name="Morin E."/>
            <person name="Salamov A."/>
            <person name="Lipzen A."/>
            <person name="Mereny Z."/>
            <person name="Hegedus B."/>
            <person name="Baldrian P."/>
            <person name="Stursova M."/>
            <person name="Weitz H."/>
            <person name="Taylor A."/>
            <person name="Grigoriev I.V."/>
            <person name="Nagy L.G."/>
            <person name="Martin F."/>
            <person name="Kauserud H."/>
        </authorList>
    </citation>
    <scope>NUCLEOTIDE SEQUENCE</scope>
    <source>
        <strain evidence="1">CBHHK182m</strain>
    </source>
</reference>
<gene>
    <name evidence="1" type="ORF">B0H16DRAFT_1331557</name>
</gene>
<comment type="caution">
    <text evidence="1">The sequence shown here is derived from an EMBL/GenBank/DDBJ whole genome shotgun (WGS) entry which is preliminary data.</text>
</comment>
<proteinExistence type="predicted"/>
<protein>
    <submittedName>
        <fullName evidence="1">Uncharacterized protein</fullName>
    </submittedName>
</protein>
<keyword evidence="2" id="KW-1185">Reference proteome</keyword>
<name>A0AAD7MPT4_9AGAR</name>
<evidence type="ECO:0000313" key="1">
    <source>
        <dbReference type="EMBL" id="KAJ7727414.1"/>
    </source>
</evidence>
<evidence type="ECO:0000313" key="2">
    <source>
        <dbReference type="Proteomes" id="UP001215598"/>
    </source>
</evidence>
<dbReference type="AlphaFoldDB" id="A0AAD7MPT4"/>
<dbReference type="Proteomes" id="UP001215598">
    <property type="component" value="Unassembled WGS sequence"/>
</dbReference>
<accession>A0AAD7MPT4</accession>
<sequence length="74" mass="8383">MNRIADLVPDPNMLMFINKAVKNDRTTSHSRGWSLREQCCMQRRVFVHGKCYLPAITLDGIVVHNVIEGSVSVI</sequence>
<organism evidence="1 2">
    <name type="scientific">Mycena metata</name>
    <dbReference type="NCBI Taxonomy" id="1033252"/>
    <lineage>
        <taxon>Eukaryota</taxon>
        <taxon>Fungi</taxon>
        <taxon>Dikarya</taxon>
        <taxon>Basidiomycota</taxon>
        <taxon>Agaricomycotina</taxon>
        <taxon>Agaricomycetes</taxon>
        <taxon>Agaricomycetidae</taxon>
        <taxon>Agaricales</taxon>
        <taxon>Marasmiineae</taxon>
        <taxon>Mycenaceae</taxon>
        <taxon>Mycena</taxon>
    </lineage>
</organism>